<protein>
    <recommendedName>
        <fullName evidence="3">YlqD protein</fullName>
    </recommendedName>
</protein>
<comment type="caution">
    <text evidence="1">The sequence shown here is derived from an EMBL/GenBank/DDBJ whole genome shotgun (WGS) entry which is preliminary data.</text>
</comment>
<dbReference type="Proteomes" id="UP000036780">
    <property type="component" value="Unassembled WGS sequence"/>
</dbReference>
<dbReference type="Pfam" id="PF11068">
    <property type="entry name" value="YlqD"/>
    <property type="match status" value="1"/>
</dbReference>
<keyword evidence="2" id="KW-1185">Reference proteome</keyword>
<organism evidence="1 2">
    <name type="scientific">Virgibacillus pantothenticus</name>
    <dbReference type="NCBI Taxonomy" id="1473"/>
    <lineage>
        <taxon>Bacteria</taxon>
        <taxon>Bacillati</taxon>
        <taxon>Bacillota</taxon>
        <taxon>Bacilli</taxon>
        <taxon>Bacillales</taxon>
        <taxon>Bacillaceae</taxon>
        <taxon>Virgibacillus</taxon>
    </lineage>
</organism>
<dbReference type="InterPro" id="IPR021297">
    <property type="entry name" value="YlqD"/>
</dbReference>
<dbReference type="EMBL" id="LGTO01000007">
    <property type="protein sequence ID" value="KNE20148.1"/>
    <property type="molecule type" value="Genomic_DNA"/>
</dbReference>
<sequence>MQIIKKVQIKQVLTENSKEKIKANFHDHKMRLEQECQQLLFEQRKLQNKSGYSKQEIEHRFQQELNNRKEKIKLAEFKMEQLDMLEIGSEIVEREVEALVEVTEGSQWNEIMKEQAIIVKDNIVIRIDE</sequence>
<evidence type="ECO:0008006" key="3">
    <source>
        <dbReference type="Google" id="ProtNLM"/>
    </source>
</evidence>
<evidence type="ECO:0000313" key="1">
    <source>
        <dbReference type="EMBL" id="KNE20148.1"/>
    </source>
</evidence>
<accession>A0A0L0QPJ9</accession>
<name>A0A0L0QPJ9_VIRPA</name>
<dbReference type="RefSeq" id="WP_050352716.1">
    <property type="nucleotide sequence ID" value="NZ_BOSN01000001.1"/>
</dbReference>
<dbReference type="AlphaFoldDB" id="A0A0L0QPJ9"/>
<gene>
    <name evidence="1" type="ORF">AFK71_17305</name>
</gene>
<evidence type="ECO:0000313" key="2">
    <source>
        <dbReference type="Proteomes" id="UP000036780"/>
    </source>
</evidence>
<dbReference type="PATRIC" id="fig|1473.5.peg.2178"/>
<dbReference type="GeneID" id="66870720"/>
<proteinExistence type="predicted"/>
<reference evidence="2" key="1">
    <citation type="submission" date="2015-07" db="EMBL/GenBank/DDBJ databases">
        <title>Fjat-10053 dsm26.</title>
        <authorList>
            <person name="Liu B."/>
            <person name="Wang J."/>
            <person name="Zhu Y."/>
            <person name="Liu G."/>
            <person name="Chen Q."/>
            <person name="Chen Z."/>
            <person name="Lan J."/>
            <person name="Che J."/>
            <person name="Ge C."/>
            <person name="Shi H."/>
            <person name="Pan Z."/>
            <person name="Liu X."/>
        </authorList>
    </citation>
    <scope>NUCLEOTIDE SEQUENCE [LARGE SCALE GENOMIC DNA]</scope>
    <source>
        <strain evidence="2">DSM 26</strain>
    </source>
</reference>
<dbReference type="OrthoDB" id="2375961at2"/>
<dbReference type="Gene3D" id="6.10.140.1110">
    <property type="match status" value="1"/>
</dbReference>